<dbReference type="InterPro" id="IPR000477">
    <property type="entry name" value="RT_dom"/>
</dbReference>
<feature type="non-terminal residue" evidence="3">
    <location>
        <position position="1"/>
    </location>
</feature>
<dbReference type="OrthoDB" id="410104at2759"/>
<protein>
    <submittedName>
        <fullName evidence="3">Pol protein</fullName>
    </submittedName>
</protein>
<accession>A0A812SG78</accession>
<gene>
    <name evidence="3" type="primary">Pol</name>
    <name evidence="3" type="ORF">SNEC2469_LOCUS13545</name>
</gene>
<feature type="compositionally biased region" description="Basic and acidic residues" evidence="1">
    <location>
        <begin position="313"/>
        <end position="322"/>
    </location>
</feature>
<dbReference type="InterPro" id="IPR043502">
    <property type="entry name" value="DNA/RNA_pol_sf"/>
</dbReference>
<feature type="compositionally biased region" description="Basic and acidic residues" evidence="1">
    <location>
        <begin position="1"/>
        <end position="10"/>
    </location>
</feature>
<feature type="non-terminal residue" evidence="3">
    <location>
        <position position="1506"/>
    </location>
</feature>
<dbReference type="SUPFAM" id="SSF56672">
    <property type="entry name" value="DNA/RNA polymerases"/>
    <property type="match status" value="1"/>
</dbReference>
<name>A0A812SG78_9DINO</name>
<dbReference type="PANTHER" id="PTHR47027:SF20">
    <property type="entry name" value="REVERSE TRANSCRIPTASE-LIKE PROTEIN WITH RNA-DIRECTED DNA POLYMERASE DOMAIN"/>
    <property type="match status" value="1"/>
</dbReference>
<feature type="region of interest" description="Disordered" evidence="1">
    <location>
        <begin position="1"/>
        <end position="53"/>
    </location>
</feature>
<evidence type="ECO:0000313" key="4">
    <source>
        <dbReference type="Proteomes" id="UP000601435"/>
    </source>
</evidence>
<feature type="region of interest" description="Disordered" evidence="1">
    <location>
        <begin position="250"/>
        <end position="278"/>
    </location>
</feature>
<feature type="region of interest" description="Disordered" evidence="1">
    <location>
        <begin position="1302"/>
        <end position="1357"/>
    </location>
</feature>
<dbReference type="Pfam" id="PF00078">
    <property type="entry name" value="RVT_1"/>
    <property type="match status" value="1"/>
</dbReference>
<evidence type="ECO:0000256" key="1">
    <source>
        <dbReference type="SAM" id="MobiDB-lite"/>
    </source>
</evidence>
<dbReference type="EMBL" id="CAJNJA010021616">
    <property type="protein sequence ID" value="CAE7479265.1"/>
    <property type="molecule type" value="Genomic_DNA"/>
</dbReference>
<feature type="domain" description="Reverse transcriptase" evidence="2">
    <location>
        <begin position="720"/>
        <end position="987"/>
    </location>
</feature>
<feature type="region of interest" description="Disordered" evidence="1">
    <location>
        <begin position="310"/>
        <end position="424"/>
    </location>
</feature>
<feature type="compositionally biased region" description="Low complexity" evidence="1">
    <location>
        <begin position="21"/>
        <end position="34"/>
    </location>
</feature>
<organism evidence="3 4">
    <name type="scientific">Symbiodinium necroappetens</name>
    <dbReference type="NCBI Taxonomy" id="1628268"/>
    <lineage>
        <taxon>Eukaryota</taxon>
        <taxon>Sar</taxon>
        <taxon>Alveolata</taxon>
        <taxon>Dinophyceae</taxon>
        <taxon>Suessiales</taxon>
        <taxon>Symbiodiniaceae</taxon>
        <taxon>Symbiodinium</taxon>
    </lineage>
</organism>
<dbReference type="PANTHER" id="PTHR47027">
    <property type="entry name" value="REVERSE TRANSCRIPTASE DOMAIN-CONTAINING PROTEIN"/>
    <property type="match status" value="1"/>
</dbReference>
<evidence type="ECO:0000259" key="2">
    <source>
        <dbReference type="Pfam" id="PF00078"/>
    </source>
</evidence>
<comment type="caution">
    <text evidence="3">The sequence shown here is derived from an EMBL/GenBank/DDBJ whole genome shotgun (WGS) entry which is preliminary data.</text>
</comment>
<dbReference type="Proteomes" id="UP000601435">
    <property type="component" value="Unassembled WGS sequence"/>
</dbReference>
<keyword evidence="4" id="KW-1185">Reference proteome</keyword>
<evidence type="ECO:0000313" key="3">
    <source>
        <dbReference type="EMBL" id="CAE7479265.1"/>
    </source>
</evidence>
<proteinExistence type="predicted"/>
<sequence>RRTRGELEARAKKKARREQEAAAAAAAPLAEAEPGPVWQDRRGSGRPPNGELQALTTVPDREIAHVLLIVWRSAPTGFFVFRRRADAPLAAQGARSAEILHAIQQDAKKRYTLRHFDGEKKLRRRELPPYLYHGTRVGALSIIATMECISRKECAEPLQARPPQGKPLQRDSAGHVKRVVDTCVQRLLLFSASGGDAHAYFTKDYCRMAAGLAGGTLTPHLIQHRTTAPLGAVSSHMSYTPNSEASLLWSPGDESGEFPPSPAPAAPTASAVPARETPGQAAESSFRFRLAPLFISCTRFYIAPIRGDNGDSPAEHASDGRMQHPPPSIAAGPKPGGNGQRTWMPALKMKAPPPNLLPTGSTEAEPRASPPAPPPKRSAEAATLATDETGGQEKLVTEQALIPTAPAGEPSRQATSLLPPEPPVPRRNVMRAWIGDLPAPTILAITQKPAMGAEQSALPTSLDVVFGVALNAQAFGHRTLVRCAPIPVGCLIQTGTSTRTGLATEAAVVHPWPMQTQLAFPAKELSVGPLAELPETRLSPLTTKAASVHLILLGEYPQVQVRSQIDFFFARAAQIDGARHYPVLVSIPAVHYQSPAKILDAFCDHLAHTLSASPDPSELVLRPFTIVAQIRHWRGTGERLWFSVGCRVLMRRYPFCPRAKPLRLIWHSFTCGTLVKMFSSRILPLSANNSGSPLMTSINSGQTPGSHGSLSLAKPRTSQRGRIVVKALTLQLRPSLTEATRSWPQYAYVPGRSIEHAIIRALHHCRRVQTAIASQRITLQERRATGRVPTACQGGVTLSIDTSKAFDTVDRSVLEQELKTARISEPELTLIMSLHQNIGYWPAGPESDIRVSSERGVRQGCPLAPSLWTLVTVALLRTMAGTASLDWIQHDTTMFADDLLLQWEYNSISELECMISTIQHCFQVLARLGLQVQHRKTQLLVAQKGRLAHKWWQAHTASTKDGRFLRIPQPGQKDLHLPIVPQLTYLGIVLSYKDATTATVEHRLQVAEAQRARLLKVLHSRTLPLQKRVQLWVACVRSSALYGLHLLDLQQKHVARITVVLVKHLKAIARSFAHMSQEASQTLLLRLGVEDPLHFLLRTGQKLLTKTLQSQDPMVHQPRILQWLAHITEARLALDSHVAHVIPPIAESCPAATALDGDVKESLRIVPRAAADPLADDPPATAPAPGVQTTLRQFCATCGQWLVPLLMTVKKWVTLSHHVSTVEHMSPVRISTLVRALCSGKRVFVVWYRQTLHPKASPSRHLPPTQPHPAMEHVPMQMDLDEEEKECFGNLLGKRALALGVESPSKYPHPGGKGAPPQGGSRPRPPPPHRGSRQAAPSQGSRTKEEHRGKSGTSSDQLLHKVAKALIVQSDYLSRLQSDHTVIFTFRNGDGPQLMVPLLHEVAANWRDQRSKGKVTKSLKQTLLQYVTAEIITRVTTFADDPSAQAKAQEMGWVTSDLEYNYLDWNAEERKLVPRQEATLTQDQILADARRLKTLLKEQELIIKFS</sequence>
<reference evidence="3" key="1">
    <citation type="submission" date="2021-02" db="EMBL/GenBank/DDBJ databases">
        <authorList>
            <person name="Dougan E. K."/>
            <person name="Rhodes N."/>
            <person name="Thang M."/>
            <person name="Chan C."/>
        </authorList>
    </citation>
    <scope>NUCLEOTIDE SEQUENCE</scope>
</reference>